<evidence type="ECO:0008006" key="5">
    <source>
        <dbReference type="Google" id="ProtNLM"/>
    </source>
</evidence>
<evidence type="ECO:0000313" key="4">
    <source>
        <dbReference type="Proteomes" id="UP001150259"/>
    </source>
</evidence>
<proteinExistence type="predicted"/>
<name>A0ABT5GIF1_9MICO</name>
<dbReference type="RefSeq" id="WP_272462453.1">
    <property type="nucleotide sequence ID" value="NZ_JAPFQL010000045.1"/>
</dbReference>
<evidence type="ECO:0000256" key="1">
    <source>
        <dbReference type="SAM" id="MobiDB-lite"/>
    </source>
</evidence>
<accession>A0ABT5GIF1</accession>
<gene>
    <name evidence="3" type="ORF">OO014_11455</name>
</gene>
<feature type="region of interest" description="Disordered" evidence="1">
    <location>
        <begin position="114"/>
        <end position="142"/>
    </location>
</feature>
<feature type="transmembrane region" description="Helical" evidence="2">
    <location>
        <begin position="77"/>
        <end position="95"/>
    </location>
</feature>
<sequence length="287" mass="30216">MRDDTRRPGAEHLDPLQRELVDLGRSLAVAPPPVDLADLVLARIATEADNAPVEGVRSERFADVAFPWRRAARPRRLAAVIAAVGVLVIALVPPVRAAVLELLRIGAVTVREVPAPPSRSPLPTTAPPATGAGSPPGAGTVGLSSLAEAEAATGLDIKAPALLGEPTVVALAREGRVVELTWGAGAGTVRLDVIDGRLSFGYLKSVWGEVTPTDVSGREAVWFAEPHLIEWVDRSGATESSAPRVAGPTLVWVDRDPHGLEVTYRLEGAPRLAEALRIARSAHPSRP</sequence>
<evidence type="ECO:0000313" key="3">
    <source>
        <dbReference type="EMBL" id="MDC5697878.1"/>
    </source>
</evidence>
<comment type="caution">
    <text evidence="3">The sequence shown here is derived from an EMBL/GenBank/DDBJ whole genome shotgun (WGS) entry which is preliminary data.</text>
</comment>
<dbReference type="Proteomes" id="UP001150259">
    <property type="component" value="Unassembled WGS sequence"/>
</dbReference>
<keyword evidence="2" id="KW-1133">Transmembrane helix</keyword>
<evidence type="ECO:0000256" key="2">
    <source>
        <dbReference type="SAM" id="Phobius"/>
    </source>
</evidence>
<keyword evidence="2" id="KW-0472">Membrane</keyword>
<organism evidence="3 4">
    <name type="scientific">Intrasporangium calvum</name>
    <dbReference type="NCBI Taxonomy" id="53358"/>
    <lineage>
        <taxon>Bacteria</taxon>
        <taxon>Bacillati</taxon>
        <taxon>Actinomycetota</taxon>
        <taxon>Actinomycetes</taxon>
        <taxon>Micrococcales</taxon>
        <taxon>Intrasporangiaceae</taxon>
        <taxon>Intrasporangium</taxon>
    </lineage>
</organism>
<protein>
    <recommendedName>
        <fullName evidence="5">DUF4367 domain-containing protein</fullName>
    </recommendedName>
</protein>
<feature type="compositionally biased region" description="Pro residues" evidence="1">
    <location>
        <begin position="114"/>
        <end position="126"/>
    </location>
</feature>
<keyword evidence="2" id="KW-0812">Transmembrane</keyword>
<dbReference type="EMBL" id="JAPFQL010000045">
    <property type="protein sequence ID" value="MDC5697878.1"/>
    <property type="molecule type" value="Genomic_DNA"/>
</dbReference>
<keyword evidence="4" id="KW-1185">Reference proteome</keyword>
<reference evidence="3 4" key="1">
    <citation type="submission" date="2022-11" db="EMBL/GenBank/DDBJ databases">
        <title>Anaerobic phenanthrene biodegradation by a DNRA strain PheN6.</title>
        <authorList>
            <person name="Zhang Z."/>
        </authorList>
    </citation>
    <scope>NUCLEOTIDE SEQUENCE [LARGE SCALE GENOMIC DNA]</scope>
    <source>
        <strain evidence="3 4">PheN6</strain>
    </source>
</reference>